<keyword evidence="9" id="KW-1185">Reference proteome</keyword>
<dbReference type="InterPro" id="IPR019012">
    <property type="entry name" value="RNA_cap_Gua-N2-MeTrfase"/>
</dbReference>
<dbReference type="Proteomes" id="UP000030651">
    <property type="component" value="Unassembled WGS sequence"/>
</dbReference>
<accession>W3XQL4</accession>
<organism evidence="8 9">
    <name type="scientific">Pestalotiopsis fici (strain W106-1 / CGMCC3.15140)</name>
    <dbReference type="NCBI Taxonomy" id="1229662"/>
    <lineage>
        <taxon>Eukaryota</taxon>
        <taxon>Fungi</taxon>
        <taxon>Dikarya</taxon>
        <taxon>Ascomycota</taxon>
        <taxon>Pezizomycotina</taxon>
        <taxon>Sordariomycetes</taxon>
        <taxon>Xylariomycetidae</taxon>
        <taxon>Amphisphaeriales</taxon>
        <taxon>Sporocadaceae</taxon>
        <taxon>Pestalotiopsis</taxon>
    </lineage>
</organism>
<evidence type="ECO:0000256" key="1">
    <source>
        <dbReference type="ARBA" id="ARBA00018517"/>
    </source>
</evidence>
<dbReference type="GO" id="GO:0005634">
    <property type="term" value="C:nucleus"/>
    <property type="evidence" value="ECO:0007669"/>
    <property type="project" value="TreeGrafter"/>
</dbReference>
<dbReference type="Gene3D" id="3.40.50.150">
    <property type="entry name" value="Vaccinia Virus protein VP39"/>
    <property type="match status" value="1"/>
</dbReference>
<dbReference type="eggNOG" id="KOG2730">
    <property type="taxonomic scope" value="Eukaryota"/>
</dbReference>
<dbReference type="GeneID" id="19267081"/>
<sequence>MNSVKKLPLTDECHHWRRLGEVPWDLQKYWQQRHTIFPNYNEGIYMTDSAWYGVTPEPVATQIAWELPGTVSDDKTTIIDLFAGVGSNAIAFALSERWDKVIACEKDPATLACAQHHAQLCGVGDSITWVNGDSFEYLKLLNSSPAILGDDIRVDVEKTVLFGSPPWGGPGYVTDEVFDLSTMEPYNLETMHEAYRNMDHALYLPRTSDLRQIAQLVPDGTKIEVVQYCVQGASKALVAYLPAQPSERTMMGEDTTMDIEA</sequence>
<dbReference type="GO" id="GO:0071164">
    <property type="term" value="F:RNA cap trimethylguanosine synthase activity"/>
    <property type="evidence" value="ECO:0007669"/>
    <property type="project" value="TreeGrafter"/>
</dbReference>
<dbReference type="Pfam" id="PF09445">
    <property type="entry name" value="Methyltransf_15"/>
    <property type="match status" value="1"/>
</dbReference>
<dbReference type="PANTHER" id="PTHR14741:SF32">
    <property type="entry name" value="TRIMETHYLGUANOSINE SYNTHASE"/>
    <property type="match status" value="1"/>
</dbReference>
<evidence type="ECO:0000256" key="2">
    <source>
        <dbReference type="ARBA" id="ARBA00025783"/>
    </source>
</evidence>
<evidence type="ECO:0000256" key="4">
    <source>
        <dbReference type="ARBA" id="ARBA00048740"/>
    </source>
</evidence>
<dbReference type="KEGG" id="pfy:PFICI_02068"/>
<evidence type="ECO:0000256" key="7">
    <source>
        <dbReference type="ARBA" id="ARBA00049790"/>
    </source>
</evidence>
<dbReference type="RefSeq" id="XP_007828840.1">
    <property type="nucleotide sequence ID" value="XM_007830649.1"/>
</dbReference>
<comment type="similarity">
    <text evidence="2">Belongs to the methyltransferase superfamily. Trimethylguanosine synthase family.</text>
</comment>
<dbReference type="HOGENOM" id="CLU_029658_0_1_1"/>
<dbReference type="OMA" id="KALCIYY"/>
<dbReference type="InParanoid" id="W3XQL4"/>
<protein>
    <recommendedName>
        <fullName evidence="1">Trimethylguanosine synthase</fullName>
    </recommendedName>
    <alternativeName>
        <fullName evidence="7">Cap-specific guanine-N(2) methyltransferase</fullName>
    </alternativeName>
</protein>
<evidence type="ECO:0000313" key="8">
    <source>
        <dbReference type="EMBL" id="ETS88240.1"/>
    </source>
</evidence>
<dbReference type="EMBL" id="KI912109">
    <property type="protein sequence ID" value="ETS88240.1"/>
    <property type="molecule type" value="Genomic_DNA"/>
</dbReference>
<gene>
    <name evidence="8" type="ORF">PFICI_02068</name>
</gene>
<comment type="catalytic activity">
    <reaction evidence="6">
        <text>a 5'-end (N(7)-methyl 5'-triphosphoguanosine)-ribonucleoside in snRNA + S-adenosyl-L-methionine = a 5'-end (N(2),N(7)-dimethyl 5'-triphosphoguanosine)-ribonucleoside in snRNA + S-adenosyl-L-homocysteine + H(+)</text>
        <dbReference type="Rhea" id="RHEA:78471"/>
        <dbReference type="Rhea" id="RHEA-COMP:19085"/>
        <dbReference type="Rhea" id="RHEA-COMP:19087"/>
        <dbReference type="ChEBI" id="CHEBI:15378"/>
        <dbReference type="ChEBI" id="CHEBI:57856"/>
        <dbReference type="ChEBI" id="CHEBI:59789"/>
        <dbReference type="ChEBI" id="CHEBI:156461"/>
        <dbReference type="ChEBI" id="CHEBI:172880"/>
    </reaction>
    <physiologicalReaction direction="left-to-right" evidence="6">
        <dbReference type="Rhea" id="RHEA:78472"/>
    </physiologicalReaction>
</comment>
<evidence type="ECO:0000256" key="6">
    <source>
        <dbReference type="ARBA" id="ARBA00049075"/>
    </source>
</evidence>
<dbReference type="SUPFAM" id="SSF53335">
    <property type="entry name" value="S-adenosyl-L-methionine-dependent methyltransferases"/>
    <property type="match status" value="1"/>
</dbReference>
<dbReference type="PANTHER" id="PTHR14741">
    <property type="entry name" value="S-ADENOSYLMETHIONINE-DEPENDENT METHYLTRANSFERASE RELATED"/>
    <property type="match status" value="1"/>
</dbReference>
<dbReference type="CDD" id="cd02440">
    <property type="entry name" value="AdoMet_MTases"/>
    <property type="match status" value="1"/>
</dbReference>
<dbReference type="FunFam" id="3.40.50.150:FF:000270">
    <property type="entry name" value="RNA methylase family protein"/>
    <property type="match status" value="1"/>
</dbReference>
<reference evidence="9" key="1">
    <citation type="journal article" date="2015" name="BMC Genomics">
        <title>Genomic and transcriptomic analysis of the endophytic fungus Pestalotiopsis fici reveals its lifestyle and high potential for synthesis of natural products.</title>
        <authorList>
            <person name="Wang X."/>
            <person name="Zhang X."/>
            <person name="Liu L."/>
            <person name="Xiang M."/>
            <person name="Wang W."/>
            <person name="Sun X."/>
            <person name="Che Y."/>
            <person name="Guo L."/>
            <person name="Liu G."/>
            <person name="Guo L."/>
            <person name="Wang C."/>
            <person name="Yin W.B."/>
            <person name="Stadler M."/>
            <person name="Zhang X."/>
            <person name="Liu X."/>
        </authorList>
    </citation>
    <scope>NUCLEOTIDE SEQUENCE [LARGE SCALE GENOMIC DNA]</scope>
    <source>
        <strain evidence="9">W106-1 / CGMCC3.15140</strain>
    </source>
</reference>
<evidence type="ECO:0000313" key="9">
    <source>
        <dbReference type="Proteomes" id="UP000030651"/>
    </source>
</evidence>
<dbReference type="OrthoDB" id="194443at2759"/>
<comment type="catalytic activity">
    <reaction evidence="5">
        <text>a 5'-end (N(2),N(7)-dimethyl 5'-triphosphoguanosine)-ribonucleoside in snRNA + S-adenosyl-L-methionine = a 5'-end (N(2),N(2),N(7)-trimethyl 5'-triphosphoguanosine)-ribonucleoside in snRNA + S-adenosyl-L-homocysteine + H(+)</text>
        <dbReference type="Rhea" id="RHEA:78479"/>
        <dbReference type="Rhea" id="RHEA-COMP:19087"/>
        <dbReference type="Rhea" id="RHEA-COMP:19089"/>
        <dbReference type="ChEBI" id="CHEBI:15378"/>
        <dbReference type="ChEBI" id="CHEBI:57856"/>
        <dbReference type="ChEBI" id="CHEBI:59789"/>
        <dbReference type="ChEBI" id="CHEBI:167623"/>
        <dbReference type="ChEBI" id="CHEBI:172880"/>
    </reaction>
    <physiologicalReaction direction="left-to-right" evidence="5">
        <dbReference type="Rhea" id="RHEA:78480"/>
    </physiologicalReaction>
</comment>
<name>W3XQL4_PESFW</name>
<comment type="catalytic activity">
    <reaction evidence="4">
        <text>a 5'-end (N(7)-methyl 5'-triphosphoguanosine)-ribonucleoside in snoRNA + S-adenosyl-L-methionine = a 5'-end (N(2),N(7)-dimethyl 5'-triphosphoguanosine)-ribonucleoside in snoRNA + S-adenosyl-L-homocysteine + H(+)</text>
        <dbReference type="Rhea" id="RHEA:78475"/>
        <dbReference type="Rhea" id="RHEA-COMP:19086"/>
        <dbReference type="Rhea" id="RHEA-COMP:19088"/>
        <dbReference type="ChEBI" id="CHEBI:15378"/>
        <dbReference type="ChEBI" id="CHEBI:57856"/>
        <dbReference type="ChEBI" id="CHEBI:59789"/>
        <dbReference type="ChEBI" id="CHEBI:156461"/>
        <dbReference type="ChEBI" id="CHEBI:172880"/>
    </reaction>
    <physiologicalReaction direction="left-to-right" evidence="4">
        <dbReference type="Rhea" id="RHEA:78476"/>
    </physiologicalReaction>
</comment>
<dbReference type="AlphaFoldDB" id="W3XQL4"/>
<evidence type="ECO:0000256" key="3">
    <source>
        <dbReference type="ARBA" id="ARBA00047418"/>
    </source>
</evidence>
<proteinExistence type="inferred from homology"/>
<dbReference type="InterPro" id="IPR029063">
    <property type="entry name" value="SAM-dependent_MTases_sf"/>
</dbReference>
<comment type="catalytic activity">
    <reaction evidence="3">
        <text>a 5'-end (N(2),N(7)-dimethyl 5'-triphosphoguanosine)-ribonucleoside in snoRNA + S-adenosyl-L-methionine = a 5'-end (N(2),N(2),N(7)-trimethyl 5'-triphosphoguanosine)-ribonucleoside in snoRNA + S-adenosyl-L-homocysteine + H(+)</text>
        <dbReference type="Rhea" id="RHEA:78507"/>
        <dbReference type="Rhea" id="RHEA-COMP:19088"/>
        <dbReference type="Rhea" id="RHEA-COMP:19090"/>
        <dbReference type="ChEBI" id="CHEBI:15378"/>
        <dbReference type="ChEBI" id="CHEBI:57856"/>
        <dbReference type="ChEBI" id="CHEBI:59789"/>
        <dbReference type="ChEBI" id="CHEBI:167623"/>
        <dbReference type="ChEBI" id="CHEBI:172880"/>
    </reaction>
    <physiologicalReaction direction="left-to-right" evidence="3">
        <dbReference type="Rhea" id="RHEA:78508"/>
    </physiologicalReaction>
</comment>
<dbReference type="STRING" id="1229662.W3XQL4"/>
<dbReference type="FunCoup" id="W3XQL4">
    <property type="interactions" value="122"/>
</dbReference>
<evidence type="ECO:0000256" key="5">
    <source>
        <dbReference type="ARBA" id="ARBA00048763"/>
    </source>
</evidence>